<protein>
    <submittedName>
        <fullName evidence="1">Uncharacterized protein</fullName>
    </submittedName>
</protein>
<comment type="caution">
    <text evidence="1">The sequence shown here is derived from an EMBL/GenBank/DDBJ whole genome shotgun (WGS) entry which is preliminary data.</text>
</comment>
<accession>A0A7J6PGH8</accession>
<dbReference type="AlphaFoldDB" id="A0A7J6PGH8"/>
<name>A0A7J6PGH8_PEROL</name>
<dbReference type="Proteomes" id="UP000541610">
    <property type="component" value="Unassembled WGS sequence"/>
</dbReference>
<gene>
    <name evidence="1" type="ORF">FOZ60_005145</name>
</gene>
<dbReference type="EMBL" id="JABANP010000022">
    <property type="protein sequence ID" value="KAF4695278.1"/>
    <property type="molecule type" value="Genomic_DNA"/>
</dbReference>
<reference evidence="1 2" key="1">
    <citation type="submission" date="2020-04" db="EMBL/GenBank/DDBJ databases">
        <title>Perkinsus olseni comparative genomics.</title>
        <authorList>
            <person name="Bogema D.R."/>
        </authorList>
    </citation>
    <scope>NUCLEOTIDE SEQUENCE [LARGE SCALE GENOMIC DNA]</scope>
    <source>
        <strain evidence="1">00978-12</strain>
    </source>
</reference>
<organism evidence="1 2">
    <name type="scientific">Perkinsus olseni</name>
    <name type="common">Perkinsus atlanticus</name>
    <dbReference type="NCBI Taxonomy" id="32597"/>
    <lineage>
        <taxon>Eukaryota</taxon>
        <taxon>Sar</taxon>
        <taxon>Alveolata</taxon>
        <taxon>Perkinsozoa</taxon>
        <taxon>Perkinsea</taxon>
        <taxon>Perkinsida</taxon>
        <taxon>Perkinsidae</taxon>
        <taxon>Perkinsus</taxon>
    </lineage>
</organism>
<proteinExistence type="predicted"/>
<evidence type="ECO:0000313" key="2">
    <source>
        <dbReference type="Proteomes" id="UP000541610"/>
    </source>
</evidence>
<sequence>MDAHLIRRFKGVGTGFSIEAQNATEKESVTDRVPSLKRHLMKEIGGIPPWEEEMLTRMKGNRNAVPYPSTLPFPSPSRSKLKYFSPYAENGLHWRGPSHGCEDMQLEFLYRHVSKRKAQFVQWVTWVNLDTPAPGQPLQITRLSTTLDRYIPEMELKFDEDRLRELEEGADQVVPDPTKLSDKPYMLGMCDKRFRNYVKYIAQKEGVPEADLMTDLDISQGVVMWLLTGKVHPRKPDNLDHWRGPYSTLHYKDHYGVPRYYEAEGEEMARSAKRLLEGTELFQVR</sequence>
<evidence type="ECO:0000313" key="1">
    <source>
        <dbReference type="EMBL" id="KAF4695278.1"/>
    </source>
</evidence>